<evidence type="ECO:0000256" key="3">
    <source>
        <dbReference type="ARBA" id="ARBA00022692"/>
    </source>
</evidence>
<evidence type="ECO:0000256" key="5">
    <source>
        <dbReference type="ARBA" id="ARBA00023136"/>
    </source>
</evidence>
<dbReference type="InterPro" id="IPR029454">
    <property type="entry name" value="ODR-4-like"/>
</dbReference>
<comment type="similarity">
    <text evidence="2">Belongs to the ODR-4 family.</text>
</comment>
<comment type="subcellular location">
    <subcellularLocation>
        <location evidence="1">Membrane</location>
    </subcellularLocation>
</comment>
<dbReference type="AlphaFoldDB" id="A0A427AS58"/>
<evidence type="ECO:0000256" key="4">
    <source>
        <dbReference type="ARBA" id="ARBA00022989"/>
    </source>
</evidence>
<dbReference type="PANTHER" id="PTHR33966:SF1">
    <property type="entry name" value="PROTEIN ODR-4 HOMOLOG"/>
    <property type="match status" value="1"/>
</dbReference>
<organism evidence="7 8">
    <name type="scientific">Ensete ventricosum</name>
    <name type="common">Abyssinian banana</name>
    <name type="synonym">Musa ensete</name>
    <dbReference type="NCBI Taxonomy" id="4639"/>
    <lineage>
        <taxon>Eukaryota</taxon>
        <taxon>Viridiplantae</taxon>
        <taxon>Streptophyta</taxon>
        <taxon>Embryophyta</taxon>
        <taxon>Tracheophyta</taxon>
        <taxon>Spermatophyta</taxon>
        <taxon>Magnoliopsida</taxon>
        <taxon>Liliopsida</taxon>
        <taxon>Zingiberales</taxon>
        <taxon>Musaceae</taxon>
        <taxon>Ensete</taxon>
    </lineage>
</organism>
<gene>
    <name evidence="7" type="ORF">B296_00026234</name>
</gene>
<feature type="non-terminal residue" evidence="7">
    <location>
        <position position="1"/>
    </location>
</feature>
<comment type="caution">
    <text evidence="7">The sequence shown here is derived from an EMBL/GenBank/DDBJ whole genome shotgun (WGS) entry which is preliminary data.</text>
</comment>
<evidence type="ECO:0000256" key="1">
    <source>
        <dbReference type="ARBA" id="ARBA00004370"/>
    </source>
</evidence>
<protein>
    <submittedName>
        <fullName evidence="7">Uncharacterized protein</fullName>
    </submittedName>
</protein>
<evidence type="ECO:0000313" key="8">
    <source>
        <dbReference type="Proteomes" id="UP000287651"/>
    </source>
</evidence>
<dbReference type="PANTHER" id="PTHR33966">
    <property type="entry name" value="PROTEIN ODR-4 HOMOLOG"/>
    <property type="match status" value="1"/>
</dbReference>
<proteinExistence type="inferred from homology"/>
<reference evidence="7 8" key="1">
    <citation type="journal article" date="2014" name="Agronomy (Basel)">
        <title>A Draft Genome Sequence for Ensete ventricosum, the Drought-Tolerant Tree Against Hunger.</title>
        <authorList>
            <person name="Harrison J."/>
            <person name="Moore K.A."/>
            <person name="Paszkiewicz K."/>
            <person name="Jones T."/>
            <person name="Grant M."/>
            <person name="Ambacheew D."/>
            <person name="Muzemil S."/>
            <person name="Studholme D.J."/>
        </authorList>
    </citation>
    <scope>NUCLEOTIDE SEQUENCE [LARGE SCALE GENOMIC DNA]</scope>
</reference>
<evidence type="ECO:0000256" key="6">
    <source>
        <dbReference type="SAM" id="Phobius"/>
    </source>
</evidence>
<keyword evidence="3 6" id="KW-0812">Transmembrane</keyword>
<evidence type="ECO:0000256" key="2">
    <source>
        <dbReference type="ARBA" id="ARBA00010131"/>
    </source>
</evidence>
<keyword evidence="4 6" id="KW-1133">Transmembrane helix</keyword>
<dbReference type="GO" id="GO:0016020">
    <property type="term" value="C:membrane"/>
    <property type="evidence" value="ECO:0007669"/>
    <property type="project" value="UniProtKB-SubCell"/>
</dbReference>
<evidence type="ECO:0000313" key="7">
    <source>
        <dbReference type="EMBL" id="RRT78987.1"/>
    </source>
</evidence>
<dbReference type="EMBL" id="AMZH03001529">
    <property type="protein sequence ID" value="RRT78987.1"/>
    <property type="molecule type" value="Genomic_DNA"/>
</dbReference>
<accession>A0A427AS58</accession>
<sequence>SDIVSSLRSRLDIITDEAEEEVALSLDCYGEAGGDSLAEKSIHKLALQEVRFRKPCTLFFPRRIIVPWYAGIFICDYLQASETFEVTCLCSIVFQDVKDHCQEMMSMDGPIETTSVVDPETAQISVATRSFWDVVHKRSSDIVNDSKTNKNTIEREANAGKLERNNLNFLTAILVLLSAFLIGWAVVAFGPTTTAY</sequence>
<keyword evidence="5 6" id="KW-0472">Membrane</keyword>
<dbReference type="GO" id="GO:0012505">
    <property type="term" value="C:endomembrane system"/>
    <property type="evidence" value="ECO:0007669"/>
    <property type="project" value="TreeGrafter"/>
</dbReference>
<name>A0A427AS58_ENSVE</name>
<dbReference type="GO" id="GO:0008104">
    <property type="term" value="P:intracellular protein localization"/>
    <property type="evidence" value="ECO:0007669"/>
    <property type="project" value="TreeGrafter"/>
</dbReference>
<feature type="transmembrane region" description="Helical" evidence="6">
    <location>
        <begin position="169"/>
        <end position="190"/>
    </location>
</feature>
<dbReference type="Pfam" id="PF14778">
    <property type="entry name" value="ODR4-like"/>
    <property type="match status" value="1"/>
</dbReference>
<dbReference type="Proteomes" id="UP000287651">
    <property type="component" value="Unassembled WGS sequence"/>
</dbReference>